<dbReference type="GO" id="GO:0016020">
    <property type="term" value="C:membrane"/>
    <property type="evidence" value="ECO:0007669"/>
    <property type="project" value="InterPro"/>
</dbReference>
<evidence type="ECO:0000313" key="4">
    <source>
        <dbReference type="Proteomes" id="UP001144397"/>
    </source>
</evidence>
<dbReference type="EMBL" id="BSDO01000013">
    <property type="protein sequence ID" value="GLI25274.1"/>
    <property type="molecule type" value="Genomic_DNA"/>
</dbReference>
<accession>A0A9W6FLW3</accession>
<gene>
    <name evidence="3" type="ORF">XFLAVUS301_49480</name>
</gene>
<dbReference type="AlphaFoldDB" id="A0A9W6FLW3"/>
<evidence type="ECO:0000313" key="3">
    <source>
        <dbReference type="EMBL" id="GLI25274.1"/>
    </source>
</evidence>
<sequence length="163" mass="16651">MGMGHIRIAELLLLGLYPALLCASIGADLARRIIPNVVVVCLIVAFAAVTQLMPVPDLPFRLAAAGAVTALGFSLFAEDIIGAGDAKLAGAIVLWVDPLHLPLFVLATGTIGALLGIAAAARHRLAGPAGAELPDRHRTSLPYGVALAGAGLLIHPLSSLLHP</sequence>
<evidence type="ECO:0000259" key="2">
    <source>
        <dbReference type="Pfam" id="PF01478"/>
    </source>
</evidence>
<dbReference type="Pfam" id="PF01478">
    <property type="entry name" value="Peptidase_A24"/>
    <property type="match status" value="1"/>
</dbReference>
<dbReference type="GO" id="GO:0004190">
    <property type="term" value="F:aspartic-type endopeptidase activity"/>
    <property type="evidence" value="ECO:0007669"/>
    <property type="project" value="InterPro"/>
</dbReference>
<keyword evidence="1" id="KW-0472">Membrane</keyword>
<dbReference type="Proteomes" id="UP001144397">
    <property type="component" value="Unassembled WGS sequence"/>
</dbReference>
<comment type="caution">
    <text evidence="3">The sequence shown here is derived from an EMBL/GenBank/DDBJ whole genome shotgun (WGS) entry which is preliminary data.</text>
</comment>
<dbReference type="Gene3D" id="1.20.120.1220">
    <property type="match status" value="1"/>
</dbReference>
<organism evidence="3 4">
    <name type="scientific">Xanthobacter flavus</name>
    <dbReference type="NCBI Taxonomy" id="281"/>
    <lineage>
        <taxon>Bacteria</taxon>
        <taxon>Pseudomonadati</taxon>
        <taxon>Pseudomonadota</taxon>
        <taxon>Alphaproteobacteria</taxon>
        <taxon>Hyphomicrobiales</taxon>
        <taxon>Xanthobacteraceae</taxon>
        <taxon>Xanthobacter</taxon>
    </lineage>
</organism>
<feature type="transmembrane region" description="Helical" evidence="1">
    <location>
        <begin position="141"/>
        <end position="161"/>
    </location>
</feature>
<feature type="transmembrane region" description="Helical" evidence="1">
    <location>
        <begin position="36"/>
        <end position="55"/>
    </location>
</feature>
<proteinExistence type="predicted"/>
<keyword evidence="1" id="KW-0812">Transmembrane</keyword>
<feature type="domain" description="Prepilin type IV endopeptidase peptidase" evidence="2">
    <location>
        <begin position="17"/>
        <end position="117"/>
    </location>
</feature>
<keyword evidence="1" id="KW-1133">Transmembrane helix</keyword>
<dbReference type="InterPro" id="IPR000045">
    <property type="entry name" value="Prepilin_IV_endopep_pep"/>
</dbReference>
<name>A0A9W6FLW3_XANFL</name>
<feature type="transmembrane region" description="Helical" evidence="1">
    <location>
        <begin position="101"/>
        <end position="121"/>
    </location>
</feature>
<protein>
    <recommendedName>
        <fullName evidence="2">Prepilin type IV endopeptidase peptidase domain-containing protein</fullName>
    </recommendedName>
</protein>
<reference evidence="3" key="1">
    <citation type="submission" date="2022-12" db="EMBL/GenBank/DDBJ databases">
        <title>Reference genome sequencing for broad-spectrum identification of bacterial and archaeal isolates by mass spectrometry.</title>
        <authorList>
            <person name="Sekiguchi Y."/>
            <person name="Tourlousse D.M."/>
        </authorList>
    </citation>
    <scope>NUCLEOTIDE SEQUENCE</scope>
    <source>
        <strain evidence="3">301</strain>
    </source>
</reference>
<evidence type="ECO:0000256" key="1">
    <source>
        <dbReference type="SAM" id="Phobius"/>
    </source>
</evidence>